<name>A0ABT2QT46_9STAP</name>
<evidence type="ECO:0000313" key="2">
    <source>
        <dbReference type="Proteomes" id="UP001209553"/>
    </source>
</evidence>
<sequence>IRKVVAQRANYSQNNSKKGNFCIITIEIALFSLIKDLYVPTSFSLVKDHYVPAFLLGPTPTCIAWRNWFTSFFVLGPLIKTHI</sequence>
<comment type="caution">
    <text evidence="1">The sequence shown here is derived from an EMBL/GenBank/DDBJ whole genome shotgun (WGS) entry which is preliminary data.</text>
</comment>
<dbReference type="RefSeq" id="WP_262856860.1">
    <property type="nucleotide sequence ID" value="NZ_JAOPKZ010000026.1"/>
</dbReference>
<reference evidence="1 2" key="1">
    <citation type="journal article" date="2023" name="Int. J. Syst. Evol. Microbiol.">
        <title>Streptococcus sciuri sp. nov., Staphylococcus marylandisciuri sp. nov. and Staphylococcus americanisciuri sp. nov., isolated from faeces of eastern grey squirrel (Sciurus carolinensis).</title>
        <authorList>
            <person name="Volokhov D.V."/>
            <person name="Zagorodnyaya T.A."/>
            <person name="Furtak V.A."/>
            <person name="Nattanmai G."/>
            <person name="Randall L."/>
            <person name="Jose S."/>
            <person name="Gao Y."/>
            <person name="Eisenberg T."/>
            <person name="Delmonte P."/>
            <person name="Blom J."/>
            <person name="Mitchell K.K."/>
        </authorList>
    </citation>
    <scope>NUCLEOTIDE SEQUENCE [LARGE SCALE GENOMIC DNA]</scope>
    <source>
        <strain evidence="1 2">SQ8-PEA</strain>
    </source>
</reference>
<dbReference type="Proteomes" id="UP001209553">
    <property type="component" value="Unassembled WGS sequence"/>
</dbReference>
<dbReference type="EMBL" id="JAOPKZ010000026">
    <property type="protein sequence ID" value="MCU5747129.1"/>
    <property type="molecule type" value="Genomic_DNA"/>
</dbReference>
<evidence type="ECO:0000313" key="1">
    <source>
        <dbReference type="EMBL" id="MCU5747129.1"/>
    </source>
</evidence>
<accession>A0ABT2QT46</accession>
<keyword evidence="2" id="KW-1185">Reference proteome</keyword>
<gene>
    <name evidence="1" type="ORF">N9R04_10715</name>
</gene>
<proteinExistence type="predicted"/>
<feature type="non-terminal residue" evidence="1">
    <location>
        <position position="1"/>
    </location>
</feature>
<protein>
    <submittedName>
        <fullName evidence="1">Uncharacterized protein</fullName>
    </submittedName>
</protein>
<organism evidence="1 2">
    <name type="scientific">Staphylococcus marylandisciuri</name>
    <dbReference type="NCBI Taxonomy" id="2981529"/>
    <lineage>
        <taxon>Bacteria</taxon>
        <taxon>Bacillati</taxon>
        <taxon>Bacillota</taxon>
        <taxon>Bacilli</taxon>
        <taxon>Bacillales</taxon>
        <taxon>Staphylococcaceae</taxon>
        <taxon>Staphylococcus</taxon>
    </lineage>
</organism>